<dbReference type="Proteomes" id="UP000636579">
    <property type="component" value="Unassembled WGS sequence"/>
</dbReference>
<name>A0ABR9J607_9MICC</name>
<keyword evidence="2" id="KW-1185">Reference proteome</keyword>
<gene>
    <name evidence="1" type="ORF">H4W26_001180</name>
</gene>
<comment type="caution">
    <text evidence="1">The sequence shown here is derived from an EMBL/GenBank/DDBJ whole genome shotgun (WGS) entry which is preliminary data.</text>
</comment>
<protein>
    <submittedName>
        <fullName evidence="1">Rieske Fe-S protein</fullName>
    </submittedName>
</protein>
<sequence length="66" mass="7268">MAVCDTCGNEYDAAMTITQDQTTYTFDSFECAIHKMAPSCAHCGCRIIGHGTRRNGQIFCCEHCAQ</sequence>
<accession>A0ABR9J607</accession>
<reference evidence="1 2" key="1">
    <citation type="submission" date="2020-10" db="EMBL/GenBank/DDBJ databases">
        <title>Sequencing the genomes of 1000 actinobacteria strains.</title>
        <authorList>
            <person name="Klenk H.-P."/>
        </authorList>
    </citation>
    <scope>NUCLEOTIDE SEQUENCE [LARGE SCALE GENOMIC DNA]</scope>
    <source>
        <strain evidence="1 2">DSM 15474</strain>
    </source>
</reference>
<proteinExistence type="predicted"/>
<evidence type="ECO:0000313" key="2">
    <source>
        <dbReference type="Proteomes" id="UP000636579"/>
    </source>
</evidence>
<organism evidence="1 2">
    <name type="scientific">Nesterenkonia halotolerans</name>
    <dbReference type="NCBI Taxonomy" id="225325"/>
    <lineage>
        <taxon>Bacteria</taxon>
        <taxon>Bacillati</taxon>
        <taxon>Actinomycetota</taxon>
        <taxon>Actinomycetes</taxon>
        <taxon>Micrococcales</taxon>
        <taxon>Micrococcaceae</taxon>
        <taxon>Nesterenkonia</taxon>
    </lineage>
</organism>
<dbReference type="EMBL" id="JADBEE010000001">
    <property type="protein sequence ID" value="MBE1514425.1"/>
    <property type="molecule type" value="Genomic_DNA"/>
</dbReference>
<evidence type="ECO:0000313" key="1">
    <source>
        <dbReference type="EMBL" id="MBE1514425.1"/>
    </source>
</evidence>